<evidence type="ECO:0000256" key="6">
    <source>
        <dbReference type="ARBA" id="ARBA00022989"/>
    </source>
</evidence>
<dbReference type="OrthoDB" id="5817083at2759"/>
<dbReference type="STRING" id="7260.B4ND31"/>
<dbReference type="InParanoid" id="B4ND31"/>
<feature type="transmembrane region" description="Helical" evidence="12">
    <location>
        <begin position="155"/>
        <end position="175"/>
    </location>
</feature>
<dbReference type="HOGENOM" id="CLU_046472_1_1_1"/>
<evidence type="ECO:0000256" key="9">
    <source>
        <dbReference type="ARBA" id="ARBA00043044"/>
    </source>
</evidence>
<evidence type="ECO:0000256" key="1">
    <source>
        <dbReference type="ARBA" id="ARBA00004141"/>
    </source>
</evidence>
<dbReference type="InterPro" id="IPR013083">
    <property type="entry name" value="Znf_RING/FYVE/PHD"/>
</dbReference>
<keyword evidence="2 12" id="KW-0812">Transmembrane</keyword>
<reference evidence="14 15" key="1">
    <citation type="journal article" date="2007" name="Nature">
        <title>Evolution of genes and genomes on the Drosophila phylogeny.</title>
        <authorList>
            <consortium name="Drosophila 12 Genomes Consortium"/>
            <person name="Clark A.G."/>
            <person name="Eisen M.B."/>
            <person name="Smith D.R."/>
            <person name="Bergman C.M."/>
            <person name="Oliver B."/>
            <person name="Markow T.A."/>
            <person name="Kaufman T.C."/>
            <person name="Kellis M."/>
            <person name="Gelbart W."/>
            <person name="Iyer V.N."/>
            <person name="Pollard D.A."/>
            <person name="Sackton T.B."/>
            <person name="Larracuente A.M."/>
            <person name="Singh N.D."/>
            <person name="Abad J.P."/>
            <person name="Abt D.N."/>
            <person name="Adryan B."/>
            <person name="Aguade M."/>
            <person name="Akashi H."/>
            <person name="Anderson W.W."/>
            <person name="Aquadro C.F."/>
            <person name="Ardell D.H."/>
            <person name="Arguello R."/>
            <person name="Artieri C.G."/>
            <person name="Barbash D.A."/>
            <person name="Barker D."/>
            <person name="Barsanti P."/>
            <person name="Batterham P."/>
            <person name="Batzoglou S."/>
            <person name="Begun D."/>
            <person name="Bhutkar A."/>
            <person name="Blanco E."/>
            <person name="Bosak S.A."/>
            <person name="Bradley R.K."/>
            <person name="Brand A.D."/>
            <person name="Brent M.R."/>
            <person name="Brooks A.N."/>
            <person name="Brown R.H."/>
            <person name="Butlin R.K."/>
            <person name="Caggese C."/>
            <person name="Calvi B.R."/>
            <person name="Bernardo de Carvalho A."/>
            <person name="Caspi A."/>
            <person name="Castrezana S."/>
            <person name="Celniker S.E."/>
            <person name="Chang J.L."/>
            <person name="Chapple C."/>
            <person name="Chatterji S."/>
            <person name="Chinwalla A."/>
            <person name="Civetta A."/>
            <person name="Clifton S.W."/>
            <person name="Comeron J.M."/>
            <person name="Costello J.C."/>
            <person name="Coyne J.A."/>
            <person name="Daub J."/>
            <person name="David R.G."/>
            <person name="Delcher A.L."/>
            <person name="Delehaunty K."/>
            <person name="Do C.B."/>
            <person name="Ebling H."/>
            <person name="Edwards K."/>
            <person name="Eickbush T."/>
            <person name="Evans J.D."/>
            <person name="Filipski A."/>
            <person name="Findeiss S."/>
            <person name="Freyhult E."/>
            <person name="Fulton L."/>
            <person name="Fulton R."/>
            <person name="Garcia A.C."/>
            <person name="Gardiner A."/>
            <person name="Garfield D.A."/>
            <person name="Garvin B.E."/>
            <person name="Gibson G."/>
            <person name="Gilbert D."/>
            <person name="Gnerre S."/>
            <person name="Godfrey J."/>
            <person name="Good R."/>
            <person name="Gotea V."/>
            <person name="Gravely B."/>
            <person name="Greenberg A.J."/>
            <person name="Griffiths-Jones S."/>
            <person name="Gross S."/>
            <person name="Guigo R."/>
            <person name="Gustafson E.A."/>
            <person name="Haerty W."/>
            <person name="Hahn M.W."/>
            <person name="Halligan D.L."/>
            <person name="Halpern A.L."/>
            <person name="Halter G.M."/>
            <person name="Han M.V."/>
            <person name="Heger A."/>
            <person name="Hillier L."/>
            <person name="Hinrichs A.S."/>
            <person name="Holmes I."/>
            <person name="Hoskins R.A."/>
            <person name="Hubisz M.J."/>
            <person name="Hultmark D."/>
            <person name="Huntley M.A."/>
            <person name="Jaffe D.B."/>
            <person name="Jagadeeshan S."/>
            <person name="Jeck W.R."/>
            <person name="Johnson J."/>
            <person name="Jones C.D."/>
            <person name="Jordan W.C."/>
            <person name="Karpen G.H."/>
            <person name="Kataoka E."/>
            <person name="Keightley P.D."/>
            <person name="Kheradpour P."/>
            <person name="Kirkness E.F."/>
            <person name="Koerich L.B."/>
            <person name="Kristiansen K."/>
            <person name="Kudrna D."/>
            <person name="Kulathinal R.J."/>
            <person name="Kumar S."/>
            <person name="Kwok R."/>
            <person name="Lander E."/>
            <person name="Langley C.H."/>
            <person name="Lapoint R."/>
            <person name="Lazzaro B.P."/>
            <person name="Lee S.J."/>
            <person name="Levesque L."/>
            <person name="Li R."/>
            <person name="Lin C.F."/>
            <person name="Lin M.F."/>
            <person name="Lindblad-Toh K."/>
            <person name="Llopart A."/>
            <person name="Long M."/>
            <person name="Low L."/>
            <person name="Lozovsky E."/>
            <person name="Lu J."/>
            <person name="Luo M."/>
            <person name="Machado C.A."/>
            <person name="Makalowski W."/>
            <person name="Marzo M."/>
            <person name="Matsuda M."/>
            <person name="Matzkin L."/>
            <person name="McAllister B."/>
            <person name="McBride C.S."/>
            <person name="McKernan B."/>
            <person name="McKernan K."/>
            <person name="Mendez-Lago M."/>
            <person name="Minx P."/>
            <person name="Mollenhauer M.U."/>
            <person name="Montooth K."/>
            <person name="Mount S.M."/>
            <person name="Mu X."/>
            <person name="Myers E."/>
            <person name="Negre B."/>
            <person name="Newfeld S."/>
            <person name="Nielsen R."/>
            <person name="Noor M.A."/>
            <person name="O'Grady P."/>
            <person name="Pachter L."/>
            <person name="Papaceit M."/>
            <person name="Parisi M.J."/>
            <person name="Parisi M."/>
            <person name="Parts L."/>
            <person name="Pedersen J.S."/>
            <person name="Pesole G."/>
            <person name="Phillippy A.M."/>
            <person name="Ponting C.P."/>
            <person name="Pop M."/>
            <person name="Porcelli D."/>
            <person name="Powell J.R."/>
            <person name="Prohaska S."/>
            <person name="Pruitt K."/>
            <person name="Puig M."/>
            <person name="Quesneville H."/>
            <person name="Ram K.R."/>
            <person name="Rand D."/>
            <person name="Rasmussen M.D."/>
            <person name="Reed L.K."/>
            <person name="Reenan R."/>
            <person name="Reily A."/>
            <person name="Remington K.A."/>
            <person name="Rieger T.T."/>
            <person name="Ritchie M.G."/>
            <person name="Robin C."/>
            <person name="Rogers Y.H."/>
            <person name="Rohde C."/>
            <person name="Rozas J."/>
            <person name="Rubenfield M.J."/>
            <person name="Ruiz A."/>
            <person name="Russo S."/>
            <person name="Salzberg S.L."/>
            <person name="Sanchez-Gracia A."/>
            <person name="Saranga D.J."/>
            <person name="Sato H."/>
            <person name="Schaeffer S.W."/>
            <person name="Schatz M.C."/>
            <person name="Schlenke T."/>
            <person name="Schwartz R."/>
            <person name="Segarra C."/>
            <person name="Singh R.S."/>
            <person name="Sirot L."/>
            <person name="Sirota M."/>
            <person name="Sisneros N.B."/>
            <person name="Smith C.D."/>
            <person name="Smith T.F."/>
            <person name="Spieth J."/>
            <person name="Stage D.E."/>
            <person name="Stark A."/>
            <person name="Stephan W."/>
            <person name="Strausberg R.L."/>
            <person name="Strempel S."/>
            <person name="Sturgill D."/>
            <person name="Sutton G."/>
            <person name="Sutton G.G."/>
            <person name="Tao W."/>
            <person name="Teichmann S."/>
            <person name="Tobari Y.N."/>
            <person name="Tomimura Y."/>
            <person name="Tsolas J.M."/>
            <person name="Valente V.L."/>
            <person name="Venter E."/>
            <person name="Venter J.C."/>
            <person name="Vicario S."/>
            <person name="Vieira F.G."/>
            <person name="Vilella A.J."/>
            <person name="Villasante A."/>
            <person name="Walenz B."/>
            <person name="Wang J."/>
            <person name="Wasserman M."/>
            <person name="Watts T."/>
            <person name="Wilson D."/>
            <person name="Wilson R.K."/>
            <person name="Wing R.A."/>
            <person name="Wolfner M.F."/>
            <person name="Wong A."/>
            <person name="Wong G.K."/>
            <person name="Wu C.I."/>
            <person name="Wu G."/>
            <person name="Yamamoto D."/>
            <person name="Yang H.P."/>
            <person name="Yang S.P."/>
            <person name="Yorke J.A."/>
            <person name="Yoshida K."/>
            <person name="Zdobnov E."/>
            <person name="Zhang P."/>
            <person name="Zhang Y."/>
            <person name="Zimin A.V."/>
            <person name="Baldwin J."/>
            <person name="Abdouelleil A."/>
            <person name="Abdulkadir J."/>
            <person name="Abebe A."/>
            <person name="Abera B."/>
            <person name="Abreu J."/>
            <person name="Acer S.C."/>
            <person name="Aftuck L."/>
            <person name="Alexander A."/>
            <person name="An P."/>
            <person name="Anderson E."/>
            <person name="Anderson S."/>
            <person name="Arachi H."/>
            <person name="Azer M."/>
            <person name="Bachantsang P."/>
            <person name="Barry A."/>
            <person name="Bayul T."/>
            <person name="Berlin A."/>
            <person name="Bessette D."/>
            <person name="Bloom T."/>
            <person name="Blye J."/>
            <person name="Boguslavskiy L."/>
            <person name="Bonnet C."/>
            <person name="Boukhgalter B."/>
            <person name="Bourzgui I."/>
            <person name="Brown A."/>
            <person name="Cahill P."/>
            <person name="Channer S."/>
            <person name="Cheshatsang Y."/>
            <person name="Chuda L."/>
            <person name="Citroen M."/>
            <person name="Collymore A."/>
            <person name="Cooke P."/>
            <person name="Costello M."/>
            <person name="D'Aco K."/>
            <person name="Daza R."/>
            <person name="De Haan G."/>
            <person name="DeGray S."/>
            <person name="DeMaso C."/>
            <person name="Dhargay N."/>
            <person name="Dooley K."/>
            <person name="Dooley E."/>
            <person name="Doricent M."/>
            <person name="Dorje P."/>
            <person name="Dorjee K."/>
            <person name="Dupes A."/>
            <person name="Elong R."/>
            <person name="Falk J."/>
            <person name="Farina A."/>
            <person name="Faro S."/>
            <person name="Ferguson D."/>
            <person name="Fisher S."/>
            <person name="Foley C.D."/>
            <person name="Franke A."/>
            <person name="Friedrich D."/>
            <person name="Gadbois L."/>
            <person name="Gearin G."/>
            <person name="Gearin C.R."/>
            <person name="Giannoukos G."/>
            <person name="Goode T."/>
            <person name="Graham J."/>
            <person name="Grandbois E."/>
            <person name="Grewal S."/>
            <person name="Gyaltsen K."/>
            <person name="Hafez N."/>
            <person name="Hagos B."/>
            <person name="Hall J."/>
            <person name="Henson C."/>
            <person name="Hollinger A."/>
            <person name="Honan T."/>
            <person name="Huard M.D."/>
            <person name="Hughes L."/>
            <person name="Hurhula B."/>
            <person name="Husby M.E."/>
            <person name="Kamat A."/>
            <person name="Kanga B."/>
            <person name="Kashin S."/>
            <person name="Khazanovich D."/>
            <person name="Kisner P."/>
            <person name="Lance K."/>
            <person name="Lara M."/>
            <person name="Lee W."/>
            <person name="Lennon N."/>
            <person name="Letendre F."/>
            <person name="LeVine R."/>
            <person name="Lipovsky A."/>
            <person name="Liu X."/>
            <person name="Liu J."/>
            <person name="Liu S."/>
            <person name="Lokyitsang T."/>
            <person name="Lokyitsang Y."/>
            <person name="Lubonja R."/>
            <person name="Lui A."/>
            <person name="MacDonald P."/>
            <person name="Magnisalis V."/>
            <person name="Maru K."/>
            <person name="Matthews C."/>
            <person name="McCusker W."/>
            <person name="McDonough S."/>
            <person name="Mehta T."/>
            <person name="Meldrim J."/>
            <person name="Meneus L."/>
            <person name="Mihai O."/>
            <person name="Mihalev A."/>
            <person name="Mihova T."/>
            <person name="Mittelman R."/>
            <person name="Mlenga V."/>
            <person name="Montmayeur A."/>
            <person name="Mulrain L."/>
            <person name="Navidi A."/>
            <person name="Naylor J."/>
            <person name="Negash T."/>
            <person name="Nguyen T."/>
            <person name="Nguyen N."/>
            <person name="Nicol R."/>
            <person name="Norbu C."/>
            <person name="Norbu N."/>
            <person name="Novod N."/>
            <person name="O'Neill B."/>
            <person name="Osman S."/>
            <person name="Markiewicz E."/>
            <person name="Oyono O.L."/>
            <person name="Patti C."/>
            <person name="Phunkhang P."/>
            <person name="Pierre F."/>
            <person name="Priest M."/>
            <person name="Raghuraman S."/>
            <person name="Rege F."/>
            <person name="Reyes R."/>
            <person name="Rise C."/>
            <person name="Rogov P."/>
            <person name="Ross K."/>
            <person name="Ryan E."/>
            <person name="Settipalli S."/>
            <person name="Shea T."/>
            <person name="Sherpa N."/>
            <person name="Shi L."/>
            <person name="Shih D."/>
            <person name="Sparrow T."/>
            <person name="Spaulding J."/>
            <person name="Stalker J."/>
            <person name="Stange-Thomann N."/>
            <person name="Stavropoulos S."/>
            <person name="Stone C."/>
            <person name="Strader C."/>
            <person name="Tesfaye S."/>
            <person name="Thomson T."/>
            <person name="Thoulutsang Y."/>
            <person name="Thoulutsang D."/>
            <person name="Topham K."/>
            <person name="Topping I."/>
            <person name="Tsamla T."/>
            <person name="Vassiliev H."/>
            <person name="Vo A."/>
            <person name="Wangchuk T."/>
            <person name="Wangdi T."/>
            <person name="Weiand M."/>
            <person name="Wilkinson J."/>
            <person name="Wilson A."/>
            <person name="Yadav S."/>
            <person name="Young G."/>
            <person name="Yu Q."/>
            <person name="Zembek L."/>
            <person name="Zhong D."/>
            <person name="Zimmer A."/>
            <person name="Zwirko Z."/>
            <person name="Jaffe D.B."/>
            <person name="Alvarez P."/>
            <person name="Brockman W."/>
            <person name="Butler J."/>
            <person name="Chin C."/>
            <person name="Gnerre S."/>
            <person name="Grabherr M."/>
            <person name="Kleber M."/>
            <person name="Mauceli E."/>
            <person name="MacCallum I."/>
        </authorList>
    </citation>
    <scope>NUCLEOTIDE SEQUENCE [LARGE SCALE GENOMIC DNA]</scope>
    <source>
        <strain evidence="15">Tucson 14030-0811.24</strain>
    </source>
</reference>
<evidence type="ECO:0000256" key="10">
    <source>
        <dbReference type="ARBA" id="ARBA00043185"/>
    </source>
</evidence>
<proteinExistence type="predicted"/>
<dbReference type="Proteomes" id="UP000007798">
    <property type="component" value="Unassembled WGS sequence"/>
</dbReference>
<evidence type="ECO:0000256" key="5">
    <source>
        <dbReference type="ARBA" id="ARBA00022833"/>
    </source>
</evidence>
<feature type="transmembrane region" description="Helical" evidence="12">
    <location>
        <begin position="232"/>
        <end position="254"/>
    </location>
</feature>
<dbReference type="PROSITE" id="PS51292">
    <property type="entry name" value="ZF_RING_CH"/>
    <property type="match status" value="1"/>
</dbReference>
<dbReference type="Pfam" id="PF12906">
    <property type="entry name" value="RINGv"/>
    <property type="match status" value="1"/>
</dbReference>
<protein>
    <recommendedName>
        <fullName evidence="8">E3 ubiquitin-protein ligase MARCHF5</fullName>
    </recommendedName>
    <alternativeName>
        <fullName evidence="10">Membrane-associated RING finger protein 5</fullName>
    </alternativeName>
    <alternativeName>
        <fullName evidence="9">Membrane-associated RING-CH protein V</fullName>
    </alternativeName>
    <alternativeName>
        <fullName evidence="11">RING-type E3 ubiquitin transferase MARCHF5</fullName>
    </alternativeName>
</protein>
<dbReference type="PhylomeDB" id="B4ND31"/>
<dbReference type="CDD" id="cd16701">
    <property type="entry name" value="RING_CH-C4HC3_MARCH5"/>
    <property type="match status" value="1"/>
</dbReference>
<evidence type="ECO:0000259" key="13">
    <source>
        <dbReference type="PROSITE" id="PS51292"/>
    </source>
</evidence>
<dbReference type="SUPFAM" id="SSF57850">
    <property type="entry name" value="RING/U-box"/>
    <property type="match status" value="1"/>
</dbReference>
<evidence type="ECO:0000256" key="2">
    <source>
        <dbReference type="ARBA" id="ARBA00022692"/>
    </source>
</evidence>
<sequence>MDDLEDQDISIDDIELPLEQAEFQPERSCWICYTSEVENEAGDNWLNPCKCRGTSKWVHQDCLYRWVDEKQQGNPHQSVECQQCQTSYIILLPQMTRLALFLEKCDYVVRRMCPYVLVVLVFSSVYWTAVTYGAITVVQVVGYRQGMDLLKQCSSVSLILVLPVIPVSLFVIRLVRWENVVLRFIRSPNVWNRCRVLKWMFNTQSKLDENTDEDEDESPGPLMAILADPMHAARFFVGAIFLPTVATIVGKLVFNQVEQPLVQTLLGGATYIGIKGILKIYLRQMQYLCKRGRHILNYSDETDSPPS</sequence>
<evidence type="ECO:0000313" key="14">
    <source>
        <dbReference type="EMBL" id="EDW82740.1"/>
    </source>
</evidence>
<name>B4ND31_DROWI</name>
<feature type="domain" description="RING-CH-type" evidence="13">
    <location>
        <begin position="21"/>
        <end position="91"/>
    </location>
</feature>
<dbReference type="PANTHER" id="PTHR46283">
    <property type="entry name" value="E3 UBIQUITIN-PROTEIN LIGASE MARCH5"/>
    <property type="match status" value="1"/>
</dbReference>
<evidence type="ECO:0000256" key="4">
    <source>
        <dbReference type="ARBA" id="ARBA00022771"/>
    </source>
</evidence>
<feature type="transmembrane region" description="Helical" evidence="12">
    <location>
        <begin position="260"/>
        <end position="282"/>
    </location>
</feature>
<dbReference type="SMART" id="SM00744">
    <property type="entry name" value="RINGv"/>
    <property type="match status" value="1"/>
</dbReference>
<dbReference type="EMBL" id="CH964239">
    <property type="protein sequence ID" value="EDW82740.1"/>
    <property type="molecule type" value="Genomic_DNA"/>
</dbReference>
<accession>B4ND31</accession>
<keyword evidence="4" id="KW-0863">Zinc-finger</keyword>
<dbReference type="GO" id="GO:0016020">
    <property type="term" value="C:membrane"/>
    <property type="evidence" value="ECO:0007669"/>
    <property type="project" value="UniProtKB-SubCell"/>
</dbReference>
<dbReference type="eggNOG" id="KOG3053">
    <property type="taxonomic scope" value="Eukaryota"/>
</dbReference>
<keyword evidence="6 12" id="KW-1133">Transmembrane helix</keyword>
<keyword evidence="7 12" id="KW-0472">Membrane</keyword>
<evidence type="ECO:0000256" key="7">
    <source>
        <dbReference type="ARBA" id="ARBA00023136"/>
    </source>
</evidence>
<evidence type="ECO:0000256" key="3">
    <source>
        <dbReference type="ARBA" id="ARBA00022723"/>
    </source>
</evidence>
<keyword evidence="3" id="KW-0479">Metal-binding</keyword>
<gene>
    <name evidence="14" type="primary">Dwil\GK10149</name>
    <name evidence="14" type="ORF">Dwil_GK10149</name>
</gene>
<feature type="transmembrane region" description="Helical" evidence="12">
    <location>
        <begin position="112"/>
        <end position="135"/>
    </location>
</feature>
<keyword evidence="15" id="KW-1185">Reference proteome</keyword>
<dbReference type="AlphaFoldDB" id="B4ND31"/>
<evidence type="ECO:0000256" key="11">
    <source>
        <dbReference type="ARBA" id="ARBA00043231"/>
    </source>
</evidence>
<dbReference type="GO" id="GO:0008270">
    <property type="term" value="F:zinc ion binding"/>
    <property type="evidence" value="ECO:0007669"/>
    <property type="project" value="UniProtKB-KW"/>
</dbReference>
<evidence type="ECO:0000313" key="15">
    <source>
        <dbReference type="Proteomes" id="UP000007798"/>
    </source>
</evidence>
<evidence type="ECO:0000256" key="8">
    <source>
        <dbReference type="ARBA" id="ARBA00040151"/>
    </source>
</evidence>
<comment type="subcellular location">
    <subcellularLocation>
        <location evidence="1">Membrane</location>
        <topology evidence="1">Multi-pass membrane protein</topology>
    </subcellularLocation>
</comment>
<organism evidence="14 15">
    <name type="scientific">Drosophila willistoni</name>
    <name type="common">Fruit fly</name>
    <dbReference type="NCBI Taxonomy" id="7260"/>
    <lineage>
        <taxon>Eukaryota</taxon>
        <taxon>Metazoa</taxon>
        <taxon>Ecdysozoa</taxon>
        <taxon>Arthropoda</taxon>
        <taxon>Hexapoda</taxon>
        <taxon>Insecta</taxon>
        <taxon>Pterygota</taxon>
        <taxon>Neoptera</taxon>
        <taxon>Endopterygota</taxon>
        <taxon>Diptera</taxon>
        <taxon>Brachycera</taxon>
        <taxon>Muscomorpha</taxon>
        <taxon>Ephydroidea</taxon>
        <taxon>Drosophilidae</taxon>
        <taxon>Drosophila</taxon>
        <taxon>Sophophora</taxon>
    </lineage>
</organism>
<dbReference type="InterPro" id="IPR011016">
    <property type="entry name" value="Znf_RING-CH"/>
</dbReference>
<dbReference type="Gene3D" id="3.30.40.10">
    <property type="entry name" value="Zinc/RING finger domain, C3HC4 (zinc finger)"/>
    <property type="match status" value="1"/>
</dbReference>
<keyword evidence="5" id="KW-0862">Zinc</keyword>
<evidence type="ECO:0000256" key="12">
    <source>
        <dbReference type="SAM" id="Phobius"/>
    </source>
</evidence>